<name>A0ABQ4JB32_9ACTN</name>
<evidence type="ECO:0000313" key="1">
    <source>
        <dbReference type="EMBL" id="GIJ27386.1"/>
    </source>
</evidence>
<sequence>MCELYDTSPDDRAELLGLAAETGSRGASAARTNQAGAWRRRFVPPRVAAAPCTGAPEVAARARPESIASMP</sequence>
<evidence type="ECO:0000313" key="2">
    <source>
        <dbReference type="Proteomes" id="UP000653076"/>
    </source>
</evidence>
<proteinExistence type="predicted"/>
<keyword evidence="2" id="KW-1185">Reference proteome</keyword>
<organism evidence="1 2">
    <name type="scientific">Micromonospora qiuiae</name>
    <dbReference type="NCBI Taxonomy" id="502268"/>
    <lineage>
        <taxon>Bacteria</taxon>
        <taxon>Bacillati</taxon>
        <taxon>Actinomycetota</taxon>
        <taxon>Actinomycetes</taxon>
        <taxon>Micromonosporales</taxon>
        <taxon>Micromonosporaceae</taxon>
        <taxon>Micromonospora</taxon>
    </lineage>
</organism>
<reference evidence="1 2" key="1">
    <citation type="submission" date="2021-01" db="EMBL/GenBank/DDBJ databases">
        <title>Whole genome shotgun sequence of Verrucosispora qiuiae NBRC 106684.</title>
        <authorList>
            <person name="Komaki H."/>
            <person name="Tamura T."/>
        </authorList>
    </citation>
    <scope>NUCLEOTIDE SEQUENCE [LARGE SCALE GENOMIC DNA]</scope>
    <source>
        <strain evidence="1 2">NBRC 106684</strain>
    </source>
</reference>
<comment type="caution">
    <text evidence="1">The sequence shown here is derived from an EMBL/GenBank/DDBJ whole genome shotgun (WGS) entry which is preliminary data.</text>
</comment>
<gene>
    <name evidence="1" type="ORF">Vqi01_25480</name>
</gene>
<dbReference type="EMBL" id="BOPC01000032">
    <property type="protein sequence ID" value="GIJ27386.1"/>
    <property type="molecule type" value="Genomic_DNA"/>
</dbReference>
<protein>
    <submittedName>
        <fullName evidence="1">Uncharacterized protein</fullName>
    </submittedName>
</protein>
<dbReference type="Proteomes" id="UP000653076">
    <property type="component" value="Unassembled WGS sequence"/>
</dbReference>
<accession>A0ABQ4JB32</accession>